<evidence type="ECO:0000313" key="2">
    <source>
        <dbReference type="Proteomes" id="UP001276659"/>
    </source>
</evidence>
<reference evidence="1" key="1">
    <citation type="submission" date="2022-11" db="EMBL/GenBank/DDBJ databases">
        <title>Chromosomal genome sequence assembly and mating type (MAT) locus characterization of the leprose asexual lichenized fungus Lepraria neglecta (Nyl.) Erichsen.</title>
        <authorList>
            <person name="Allen J.L."/>
            <person name="Pfeffer B."/>
        </authorList>
    </citation>
    <scope>NUCLEOTIDE SEQUENCE</scope>
    <source>
        <strain evidence="1">Allen 5258</strain>
    </source>
</reference>
<comment type="caution">
    <text evidence="1">The sequence shown here is derived from an EMBL/GenBank/DDBJ whole genome shotgun (WGS) entry which is preliminary data.</text>
</comment>
<protein>
    <submittedName>
        <fullName evidence="1">Uncharacterized protein</fullName>
    </submittedName>
</protein>
<sequence length="258" mass="29432">MAYVLFFPEVLTGIAAERWKSACQSVEDFANLQNEWELALQSSKPPENFSRIRSNLSRIKNSPWTMRHTFYADMGGPLLDCPKFTPFPIDGQQTVYLVKNDHLKYPDVKEIAIWDKNKADGFARFLTHVLIAWFAIQAFGRCAQHLALSTFELSTLAFVFCTLNSFFFLRHKPLDIDTPITLRSTAKLEEILVKAGDRICERYSETPLDFVRPPTSRSSLLAPFWFGVRAVFHWGSTQGVLPIKTFGNSKTTPRAESK</sequence>
<evidence type="ECO:0000313" key="1">
    <source>
        <dbReference type="EMBL" id="KAK3175220.1"/>
    </source>
</evidence>
<proteinExistence type="predicted"/>
<dbReference type="EMBL" id="JASNWA010000006">
    <property type="protein sequence ID" value="KAK3175220.1"/>
    <property type="molecule type" value="Genomic_DNA"/>
</dbReference>
<dbReference type="PANTHER" id="PTHR35043:SF8">
    <property type="entry name" value="DUF4220 DOMAIN-CONTAINING PROTEIN"/>
    <property type="match status" value="1"/>
</dbReference>
<dbReference type="PANTHER" id="PTHR35043">
    <property type="entry name" value="TRANSCRIPTION FACTOR DOMAIN-CONTAINING PROTEIN"/>
    <property type="match status" value="1"/>
</dbReference>
<name>A0AAD9ZC25_9LECA</name>
<organism evidence="1 2">
    <name type="scientific">Lepraria neglecta</name>
    <dbReference type="NCBI Taxonomy" id="209136"/>
    <lineage>
        <taxon>Eukaryota</taxon>
        <taxon>Fungi</taxon>
        <taxon>Dikarya</taxon>
        <taxon>Ascomycota</taxon>
        <taxon>Pezizomycotina</taxon>
        <taxon>Lecanoromycetes</taxon>
        <taxon>OSLEUM clade</taxon>
        <taxon>Lecanoromycetidae</taxon>
        <taxon>Lecanorales</taxon>
        <taxon>Lecanorineae</taxon>
        <taxon>Stereocaulaceae</taxon>
        <taxon>Lepraria</taxon>
    </lineage>
</organism>
<gene>
    <name evidence="1" type="ORF">OEA41_002466</name>
</gene>
<accession>A0AAD9ZC25</accession>
<dbReference type="AlphaFoldDB" id="A0AAD9ZC25"/>
<keyword evidence="2" id="KW-1185">Reference proteome</keyword>
<dbReference type="Proteomes" id="UP001276659">
    <property type="component" value="Unassembled WGS sequence"/>
</dbReference>